<evidence type="ECO:0000313" key="2">
    <source>
        <dbReference type="Proteomes" id="UP001546774"/>
    </source>
</evidence>
<protein>
    <recommendedName>
        <fullName evidence="3">Type I-C CRISPR-associated protein Cas8c/Csd1</fullName>
    </recommendedName>
</protein>
<evidence type="ECO:0000313" key="1">
    <source>
        <dbReference type="EMBL" id="MEQ2554503.1"/>
    </source>
</evidence>
<gene>
    <name evidence="1" type="ORF">WMO37_05640</name>
</gene>
<dbReference type="Proteomes" id="UP001546774">
    <property type="component" value="Unassembled WGS sequence"/>
</dbReference>
<evidence type="ECO:0008006" key="3">
    <source>
        <dbReference type="Google" id="ProtNLM"/>
    </source>
</evidence>
<organism evidence="1 2">
    <name type="scientific">Lachnospira intestinalis</name>
    <dbReference type="NCBI Taxonomy" id="3133158"/>
    <lineage>
        <taxon>Bacteria</taxon>
        <taxon>Bacillati</taxon>
        <taxon>Bacillota</taxon>
        <taxon>Clostridia</taxon>
        <taxon>Lachnospirales</taxon>
        <taxon>Lachnospiraceae</taxon>
        <taxon>Lachnospira</taxon>
    </lineage>
</organism>
<proteinExistence type="predicted"/>
<comment type="caution">
    <text evidence="1">The sequence shown here is derived from an EMBL/GenBank/DDBJ whole genome shotgun (WGS) entry which is preliminary data.</text>
</comment>
<accession>A0ABV1H485</accession>
<keyword evidence="2" id="KW-1185">Reference proteome</keyword>
<reference evidence="1" key="1">
    <citation type="submission" date="2024-03" db="EMBL/GenBank/DDBJ databases">
        <title>Human intestinal bacterial collection.</title>
        <authorList>
            <person name="Pauvert C."/>
            <person name="Hitch T.C.A."/>
            <person name="Clavel T."/>
        </authorList>
    </citation>
    <scope>NUCLEOTIDE SEQUENCE [LARGE SCALE GENOMIC DNA]</scope>
    <source>
        <strain evidence="1">CLA-AA-H89B</strain>
    </source>
</reference>
<name>A0ABV1H485_9FIRM</name>
<sequence length="589" mass="69410">MLQECMEVFRENFKQYSEQWVLDNYVPKDGTYLFINIDDNFSVGNPIEIKTDRKTGKVQGQETSEYQLISFLDYYSKLIEMNKPVDSTKQIHSNNFYAFFVKKESLEKKLTAESISGYYEVLKNPEKKYSKPKDRSLYELVEEKLGKVDVKQAERIENWVKAELKNCIETLHIDTSKKDYFKIFFIGNDVEQSKENIKREGLRYIEPNIFNKNDYNQQAENSIKGLPSNNMSLNAKKPFLENKTRKTTVPYLLELDDAMMQMYFFDYLSGQAAKGKTNIYIDLDENKTTACGDSEQAPIIETGIYLRIQTGKELEIHYMGRITGYKPDLDRPFTMKEVLKIQDKAMENFEQGYGRKNKLWQVEVLVDDVFFSKRLKYNYFTNPEDLSFHDNVLKQELLKYREQFFSWFGQGKAWGIAQTIDNMSWRLIVHSIIQGNRTKATHQLNLWISMMDYFNNDGRYEENMSKVRDLLKAHIDEKEEWDFESADEYCYAVGQLMNTYLSLSKSANKNLSFINPLLQTTSNEMIKRTVLQMFKKYSYAINDTDFRIKNLYGHVIQYDMTGKEVNHYFLSAGFVDGNLVYTKKEKEEQ</sequence>
<dbReference type="EMBL" id="JBBMFS010000004">
    <property type="protein sequence ID" value="MEQ2554503.1"/>
    <property type="molecule type" value="Genomic_DNA"/>
</dbReference>